<keyword evidence="4" id="KW-0804">Transcription</keyword>
<dbReference type="InterPro" id="IPR044549">
    <property type="entry name" value="bHLH_AtIBH1-like"/>
</dbReference>
<evidence type="ECO:0000256" key="1">
    <source>
        <dbReference type="ARBA" id="ARBA00004123"/>
    </source>
</evidence>
<sequence>MAISDAEGETAAAKEGGGERKRKRGAEKPLAKWRTQGEHKTYSSKLVEALRSVRRSSPGPSTDHSRSRAVRAAADRALALAARGQTRWSRAILSCRTLKLRVRARARAGRPKSLGGVATAFASRPAEKTKPPALERKARVLGRLVPGCRKLPLATLLEEASDYIAALEMQVRAMSTIANILSAAVTTIPFPPAITPPTHSRGHRRSRITTSYSITPPRFSALRTLTKASSVVRLRVCCDLVDIPVLSFSGERVVVVPLDLKSAPSETTHAVIHRGLVAEQQNQHRGTASILTTADLGSSTAFQGCSAPPIASAALLDACYLCAHGLFWTLRLHHQAAATLLEHLHSFSSSKEQSKRTHHSRISKD</sequence>
<comment type="similarity">
    <text evidence="2">Belongs to the bHLH protein family.</text>
</comment>
<evidence type="ECO:0000256" key="2">
    <source>
        <dbReference type="ARBA" id="ARBA00005510"/>
    </source>
</evidence>
<dbReference type="GO" id="GO:0046983">
    <property type="term" value="F:protein dimerization activity"/>
    <property type="evidence" value="ECO:0007669"/>
    <property type="project" value="InterPro"/>
</dbReference>
<comment type="caution">
    <text evidence="8">The sequence shown here is derived from an EMBL/GenBank/DDBJ whole genome shotgun (WGS) entry which is preliminary data.</text>
</comment>
<proteinExistence type="inferred from homology"/>
<feature type="region of interest" description="Disordered" evidence="6">
    <location>
        <begin position="1"/>
        <end position="44"/>
    </location>
</feature>
<dbReference type="InterPro" id="IPR011598">
    <property type="entry name" value="bHLH_dom"/>
</dbReference>
<evidence type="ECO:0000259" key="7">
    <source>
        <dbReference type="PROSITE" id="PS50888"/>
    </source>
</evidence>
<evidence type="ECO:0000313" key="8">
    <source>
        <dbReference type="EMBL" id="RRT61434.1"/>
    </source>
</evidence>
<dbReference type="Pfam" id="PF26576">
    <property type="entry name" value="IBH1_N"/>
    <property type="match status" value="1"/>
</dbReference>
<feature type="compositionally biased region" description="Basic and acidic residues" evidence="6">
    <location>
        <begin position="26"/>
        <end position="41"/>
    </location>
</feature>
<evidence type="ECO:0000313" key="9">
    <source>
        <dbReference type="Proteomes" id="UP000287651"/>
    </source>
</evidence>
<dbReference type="CDD" id="cd11444">
    <property type="entry name" value="bHLH_AtIBH1_like"/>
    <property type="match status" value="1"/>
</dbReference>
<comment type="subcellular location">
    <subcellularLocation>
        <location evidence="1">Nucleus</location>
    </subcellularLocation>
</comment>
<gene>
    <name evidence="8" type="ORF">B296_00032839</name>
</gene>
<evidence type="ECO:0000256" key="5">
    <source>
        <dbReference type="ARBA" id="ARBA00023242"/>
    </source>
</evidence>
<dbReference type="EMBL" id="AMZH03007384">
    <property type="protein sequence ID" value="RRT61434.1"/>
    <property type="molecule type" value="Genomic_DNA"/>
</dbReference>
<feature type="domain" description="BHLH" evidence="7">
    <location>
        <begin position="118"/>
        <end position="167"/>
    </location>
</feature>
<keyword evidence="5" id="KW-0539">Nucleus</keyword>
<dbReference type="InterPro" id="IPR036638">
    <property type="entry name" value="HLH_DNA-bd_sf"/>
</dbReference>
<evidence type="ECO:0000256" key="3">
    <source>
        <dbReference type="ARBA" id="ARBA00023015"/>
    </source>
</evidence>
<dbReference type="InterPro" id="IPR059002">
    <property type="entry name" value="IBH1_N"/>
</dbReference>
<dbReference type="Proteomes" id="UP000287651">
    <property type="component" value="Unassembled WGS sequence"/>
</dbReference>
<dbReference type="InterPro" id="IPR044660">
    <property type="entry name" value="IBH1-like"/>
</dbReference>
<dbReference type="GO" id="GO:0006355">
    <property type="term" value="P:regulation of DNA-templated transcription"/>
    <property type="evidence" value="ECO:0007669"/>
    <property type="project" value="InterPro"/>
</dbReference>
<protein>
    <recommendedName>
        <fullName evidence="7">BHLH domain-containing protein</fullName>
    </recommendedName>
</protein>
<accession>A0A426ZBU5</accession>
<dbReference type="PANTHER" id="PTHR33124:SF12">
    <property type="entry name" value="TRANSCRIPTION FACTOR BHLH148"/>
    <property type="match status" value="1"/>
</dbReference>
<name>A0A426ZBU5_ENSVE</name>
<dbReference type="GO" id="GO:0000976">
    <property type="term" value="F:transcription cis-regulatory region binding"/>
    <property type="evidence" value="ECO:0007669"/>
    <property type="project" value="UniProtKB-ARBA"/>
</dbReference>
<dbReference type="SUPFAM" id="SSF47459">
    <property type="entry name" value="HLH, helix-loop-helix DNA-binding domain"/>
    <property type="match status" value="1"/>
</dbReference>
<dbReference type="GO" id="GO:0005634">
    <property type="term" value="C:nucleus"/>
    <property type="evidence" value="ECO:0007669"/>
    <property type="project" value="UniProtKB-SubCell"/>
</dbReference>
<dbReference type="PANTHER" id="PTHR33124">
    <property type="entry name" value="TRANSCRIPTION FACTOR IBH1-LIKE 1"/>
    <property type="match status" value="1"/>
</dbReference>
<dbReference type="AlphaFoldDB" id="A0A426ZBU5"/>
<evidence type="ECO:0000256" key="4">
    <source>
        <dbReference type="ARBA" id="ARBA00023163"/>
    </source>
</evidence>
<dbReference type="PROSITE" id="PS50888">
    <property type="entry name" value="BHLH"/>
    <property type="match status" value="1"/>
</dbReference>
<organism evidence="8 9">
    <name type="scientific">Ensete ventricosum</name>
    <name type="common">Abyssinian banana</name>
    <name type="synonym">Musa ensete</name>
    <dbReference type="NCBI Taxonomy" id="4639"/>
    <lineage>
        <taxon>Eukaryota</taxon>
        <taxon>Viridiplantae</taxon>
        <taxon>Streptophyta</taxon>
        <taxon>Embryophyta</taxon>
        <taxon>Tracheophyta</taxon>
        <taxon>Spermatophyta</taxon>
        <taxon>Magnoliopsida</taxon>
        <taxon>Liliopsida</taxon>
        <taxon>Zingiberales</taxon>
        <taxon>Musaceae</taxon>
        <taxon>Ensete</taxon>
    </lineage>
</organism>
<feature type="region of interest" description="Disordered" evidence="6">
    <location>
        <begin position="51"/>
        <end position="70"/>
    </location>
</feature>
<evidence type="ECO:0000256" key="6">
    <source>
        <dbReference type="SAM" id="MobiDB-lite"/>
    </source>
</evidence>
<reference evidence="8 9" key="1">
    <citation type="journal article" date="2014" name="Agronomy (Basel)">
        <title>A Draft Genome Sequence for Ensete ventricosum, the Drought-Tolerant Tree Against Hunger.</title>
        <authorList>
            <person name="Harrison J."/>
            <person name="Moore K.A."/>
            <person name="Paszkiewicz K."/>
            <person name="Jones T."/>
            <person name="Grant M."/>
            <person name="Ambacheew D."/>
            <person name="Muzemil S."/>
            <person name="Studholme D.J."/>
        </authorList>
    </citation>
    <scope>NUCLEOTIDE SEQUENCE [LARGE SCALE GENOMIC DNA]</scope>
</reference>
<keyword evidence="3" id="KW-0805">Transcription regulation</keyword>